<accession>A0A198ABU6</accession>
<dbReference type="RefSeq" id="WP_068664500.1">
    <property type="nucleotide sequence ID" value="NZ_LYPB01000065.1"/>
</dbReference>
<dbReference type="EMBL" id="LYPB01000065">
    <property type="protein sequence ID" value="OAS18433.1"/>
    <property type="molecule type" value="Genomic_DNA"/>
</dbReference>
<name>A0A198ABU6_9BACL</name>
<protein>
    <submittedName>
        <fullName evidence="1">Uncharacterized protein</fullName>
    </submittedName>
</protein>
<proteinExistence type="predicted"/>
<dbReference type="OrthoDB" id="1797229at2"/>
<dbReference type="AlphaFoldDB" id="A0A198ABU6"/>
<evidence type="ECO:0000313" key="1">
    <source>
        <dbReference type="EMBL" id="OAS18433.1"/>
    </source>
</evidence>
<keyword evidence="2" id="KW-1185">Reference proteome</keyword>
<sequence length="201" mass="23203">MAWSELHMVPNEYNDEMKKIDESLLQLLAERKSLSKGRRFYPQKEVLQEWSTRFGIEIPQINWLLNSLNENYPVRPNEPGDLEHVMPIMKKTIVGDFAYTLTHAMQHQHSSIVYCEIKLIQLDGHFGNFRPQLQLDVRGTELYRVMRNGASGGGGQTQITFLISPRLPDNLEGLHFALIPYASPLESPPKEIILDQEVRFD</sequence>
<dbReference type="Proteomes" id="UP000078454">
    <property type="component" value="Unassembled WGS sequence"/>
</dbReference>
<gene>
    <name evidence="1" type="ORF">A8708_00430</name>
</gene>
<reference evidence="1 2" key="1">
    <citation type="submission" date="2016-05" db="EMBL/GenBank/DDBJ databases">
        <title>Paenibacillus sp. 1ZS3-15 nov., isolated from the rhizosphere soil.</title>
        <authorList>
            <person name="Zhang X.X."/>
            <person name="Zhang J."/>
        </authorList>
    </citation>
    <scope>NUCLEOTIDE SEQUENCE [LARGE SCALE GENOMIC DNA]</scope>
    <source>
        <strain evidence="1 2">1ZS3-15</strain>
    </source>
</reference>
<dbReference type="STRING" id="1850517.A8708_00430"/>
<comment type="caution">
    <text evidence="1">The sequence shown here is derived from an EMBL/GenBank/DDBJ whole genome shotgun (WGS) entry which is preliminary data.</text>
</comment>
<organism evidence="1 2">
    <name type="scientific">Paenibacillus oryzisoli</name>
    <dbReference type="NCBI Taxonomy" id="1850517"/>
    <lineage>
        <taxon>Bacteria</taxon>
        <taxon>Bacillati</taxon>
        <taxon>Bacillota</taxon>
        <taxon>Bacilli</taxon>
        <taxon>Bacillales</taxon>
        <taxon>Paenibacillaceae</taxon>
        <taxon>Paenibacillus</taxon>
    </lineage>
</organism>
<evidence type="ECO:0000313" key="2">
    <source>
        <dbReference type="Proteomes" id="UP000078454"/>
    </source>
</evidence>